<dbReference type="PRINTS" id="PR01437">
    <property type="entry name" value="NUOXDRDTASE4"/>
</dbReference>
<feature type="transmembrane region" description="Helical" evidence="8">
    <location>
        <begin position="369"/>
        <end position="387"/>
    </location>
</feature>
<comment type="caution">
    <text evidence="10">The sequence shown here is derived from an EMBL/GenBank/DDBJ whole genome shotgun (WGS) entry which is preliminary data.</text>
</comment>
<evidence type="ECO:0000313" key="13">
    <source>
        <dbReference type="Proteomes" id="UP000726105"/>
    </source>
</evidence>
<dbReference type="GO" id="GO:0005886">
    <property type="term" value="C:plasma membrane"/>
    <property type="evidence" value="ECO:0007669"/>
    <property type="project" value="UniProtKB-SubCell"/>
</dbReference>
<name>A0A934X550_9MICO</name>
<dbReference type="EMBL" id="JADJIB010000001">
    <property type="protein sequence ID" value="MBK7272006.1"/>
    <property type="molecule type" value="Genomic_DNA"/>
</dbReference>
<keyword evidence="3 7" id="KW-0812">Transmembrane</keyword>
<evidence type="ECO:0000313" key="10">
    <source>
        <dbReference type="EMBL" id="MBK6301286.1"/>
    </source>
</evidence>
<dbReference type="InterPro" id="IPR052175">
    <property type="entry name" value="ComplexI-like_HydComp"/>
</dbReference>
<dbReference type="InterPro" id="IPR003918">
    <property type="entry name" value="NADH_UbQ_OxRdtase"/>
</dbReference>
<evidence type="ECO:0000256" key="6">
    <source>
        <dbReference type="ARBA" id="ARBA00023136"/>
    </source>
</evidence>
<keyword evidence="2" id="KW-1003">Cell membrane</keyword>
<evidence type="ECO:0000256" key="1">
    <source>
        <dbReference type="ARBA" id="ARBA00004651"/>
    </source>
</evidence>
<dbReference type="AlphaFoldDB" id="A0A934X550"/>
<dbReference type="PANTHER" id="PTHR42682">
    <property type="entry name" value="HYDROGENASE-4 COMPONENT F"/>
    <property type="match status" value="1"/>
</dbReference>
<comment type="subcellular location">
    <subcellularLocation>
        <location evidence="1">Cell membrane</location>
        <topology evidence="1">Multi-pass membrane protein</topology>
    </subcellularLocation>
    <subcellularLocation>
        <location evidence="7">Membrane</location>
        <topology evidence="7">Multi-pass membrane protein</topology>
    </subcellularLocation>
</comment>
<evidence type="ECO:0000256" key="3">
    <source>
        <dbReference type="ARBA" id="ARBA00022692"/>
    </source>
</evidence>
<dbReference type="GO" id="GO:0008137">
    <property type="term" value="F:NADH dehydrogenase (ubiquinone) activity"/>
    <property type="evidence" value="ECO:0007669"/>
    <property type="project" value="InterPro"/>
</dbReference>
<evidence type="ECO:0000256" key="7">
    <source>
        <dbReference type="RuleBase" id="RU000320"/>
    </source>
</evidence>
<feature type="transmembrane region" description="Helical" evidence="8">
    <location>
        <begin position="32"/>
        <end position="55"/>
    </location>
</feature>
<proteinExistence type="predicted"/>
<dbReference type="EMBL" id="JADIXZ010000004">
    <property type="protein sequence ID" value="MBK6301286.1"/>
    <property type="molecule type" value="Genomic_DNA"/>
</dbReference>
<evidence type="ECO:0000256" key="2">
    <source>
        <dbReference type="ARBA" id="ARBA00022475"/>
    </source>
</evidence>
<evidence type="ECO:0000256" key="8">
    <source>
        <dbReference type="SAM" id="Phobius"/>
    </source>
</evidence>
<evidence type="ECO:0000259" key="9">
    <source>
        <dbReference type="Pfam" id="PF00361"/>
    </source>
</evidence>
<feature type="transmembrane region" description="Helical" evidence="8">
    <location>
        <begin position="122"/>
        <end position="141"/>
    </location>
</feature>
<feature type="transmembrane region" description="Helical" evidence="8">
    <location>
        <begin position="67"/>
        <end position="87"/>
    </location>
</feature>
<dbReference type="InterPro" id="IPR001750">
    <property type="entry name" value="ND/Mrp_TM"/>
</dbReference>
<feature type="transmembrane region" description="Helical" evidence="8">
    <location>
        <begin position="393"/>
        <end position="416"/>
    </location>
</feature>
<feature type="transmembrane region" description="Helical" evidence="8">
    <location>
        <begin position="266"/>
        <end position="287"/>
    </location>
</feature>
<dbReference type="GO" id="GO:0016491">
    <property type="term" value="F:oxidoreductase activity"/>
    <property type="evidence" value="ECO:0007669"/>
    <property type="project" value="UniProtKB-KW"/>
</dbReference>
<dbReference type="GO" id="GO:0042773">
    <property type="term" value="P:ATP synthesis coupled electron transport"/>
    <property type="evidence" value="ECO:0007669"/>
    <property type="project" value="InterPro"/>
</dbReference>
<feature type="transmembrane region" description="Helical" evidence="8">
    <location>
        <begin position="233"/>
        <end position="254"/>
    </location>
</feature>
<reference evidence="12 13" key="1">
    <citation type="submission" date="2020-10" db="EMBL/GenBank/DDBJ databases">
        <title>Connecting structure to function with the recovery of over 1000 high-quality activated sludge metagenome-assembled genomes encoding full-length rRNA genes using long-read sequencing.</title>
        <authorList>
            <person name="Singleton C.M."/>
            <person name="Petriglieri F."/>
            <person name="Kristensen J.M."/>
            <person name="Kirkegaard R.H."/>
            <person name="Michaelsen T.Y."/>
            <person name="Andersen M.H."/>
            <person name="Karst S.M."/>
            <person name="Dueholm M.S."/>
            <person name="Nielsen P.H."/>
            <person name="Albertsen M."/>
        </authorList>
    </citation>
    <scope>NUCLEOTIDE SEQUENCE [LARGE SCALE GENOMIC DNA]</scope>
    <source>
        <strain evidence="10">AalE_18-Q3-R2-46_BAT3C.188</strain>
        <strain evidence="11">Ega_18-Q3-R5-49_MAXAC.001</strain>
    </source>
</reference>
<feature type="transmembrane region" description="Helical" evidence="8">
    <location>
        <begin position="451"/>
        <end position="476"/>
    </location>
</feature>
<keyword evidence="5" id="KW-0560">Oxidoreductase</keyword>
<feature type="domain" description="NADH:quinone oxidoreductase/Mrp antiporter transmembrane" evidence="9">
    <location>
        <begin position="117"/>
        <end position="410"/>
    </location>
</feature>
<dbReference type="PANTHER" id="PTHR42682:SF5">
    <property type="entry name" value="HYDROGENASE-4 COMPONENT F"/>
    <property type="match status" value="1"/>
</dbReference>
<dbReference type="Pfam" id="PF00361">
    <property type="entry name" value="Proton_antipo_M"/>
    <property type="match status" value="1"/>
</dbReference>
<keyword evidence="6 8" id="KW-0472">Membrane</keyword>
<feature type="transmembrane region" description="Helical" evidence="8">
    <location>
        <begin position="99"/>
        <end position="117"/>
    </location>
</feature>
<dbReference type="Proteomes" id="UP000718281">
    <property type="component" value="Unassembled WGS sequence"/>
</dbReference>
<keyword evidence="4 8" id="KW-1133">Transmembrane helix</keyword>
<evidence type="ECO:0000313" key="12">
    <source>
        <dbReference type="Proteomes" id="UP000718281"/>
    </source>
</evidence>
<evidence type="ECO:0000256" key="4">
    <source>
        <dbReference type="ARBA" id="ARBA00022989"/>
    </source>
</evidence>
<organism evidence="10 12">
    <name type="scientific">Candidatus Phosphoribacter hodrii</name>
    <dbReference type="NCBI Taxonomy" id="2953743"/>
    <lineage>
        <taxon>Bacteria</taxon>
        <taxon>Bacillati</taxon>
        <taxon>Actinomycetota</taxon>
        <taxon>Actinomycetes</taxon>
        <taxon>Micrococcales</taxon>
        <taxon>Dermatophilaceae</taxon>
        <taxon>Candidatus Phosphoribacter</taxon>
    </lineage>
</organism>
<protein>
    <submittedName>
        <fullName evidence="10">Hydrogenase</fullName>
    </submittedName>
</protein>
<feature type="transmembrane region" description="Helical" evidence="8">
    <location>
        <begin position="307"/>
        <end position="332"/>
    </location>
</feature>
<evidence type="ECO:0000256" key="5">
    <source>
        <dbReference type="ARBA" id="ARBA00023002"/>
    </source>
</evidence>
<accession>A0A934X550</accession>
<sequence length="483" mass="49421">MSLFLWIPLLVPAACAAAAATRRQARWTRPLGLVSALVILVTGLGLLGSITAAGGEALTAAGDLFRVDALAAYLLMTIGAVATVALWADLSVPAEPDGWFTALVCAFLAAMTLAVLADNLGVLWVAIEATTITTAFLVGYRSGRRSLEAAWKYVVLGSVGVAIAFLGIVVLYAATRSAGHPTLSWVELVRLAPQLDPAVTRLGIALATLGFATKAGLAPMHSWLPDAHSQAPAPVSGLMSGVLLSVALYAVLRLRTISDLALGPGFMRGLLLVLGVLSLLVAATLTLTQRDYKRLLAYSSIEHMGLMAVGVAIGGTLATTAVLVHILGHGLVKSAMFVQSGRILRAEGSSKVADVVGLSARRPDLAGPLLLGTAALLGFPPFVLFFTEVAIIIAGWAAGLAPVMLIVLALLLLTFIGMSRQVLAMTLGPAPDRSVDDSTVARLPRKAQAPVTVALGAAVAAGLVALPAAAALGAAVTGLGVTP</sequence>
<feature type="transmembrane region" description="Helical" evidence="8">
    <location>
        <begin position="153"/>
        <end position="174"/>
    </location>
</feature>
<evidence type="ECO:0000313" key="11">
    <source>
        <dbReference type="EMBL" id="MBK7272006.1"/>
    </source>
</evidence>
<gene>
    <name evidence="10" type="ORF">IPF40_09640</name>
    <name evidence="11" type="ORF">IPI13_02155</name>
</gene>
<dbReference type="Proteomes" id="UP000726105">
    <property type="component" value="Unassembled WGS sequence"/>
</dbReference>